<dbReference type="EMBL" id="KV419424">
    <property type="protein sequence ID" value="KZS89957.1"/>
    <property type="molecule type" value="Genomic_DNA"/>
</dbReference>
<dbReference type="SUPFAM" id="SSF49777">
    <property type="entry name" value="PEBP-like"/>
    <property type="match status" value="1"/>
</dbReference>
<dbReference type="GO" id="GO:0030162">
    <property type="term" value="P:regulation of proteolysis"/>
    <property type="evidence" value="ECO:0007669"/>
    <property type="project" value="TreeGrafter"/>
</dbReference>
<gene>
    <name evidence="2" type="ORF">SISNIDRAFT_214979</name>
</gene>
<feature type="chain" id="PRO_5007852655" evidence="1">
    <location>
        <begin position="23"/>
        <end position="210"/>
    </location>
</feature>
<accession>A0A164QTN2</accession>
<dbReference type="AlphaFoldDB" id="A0A164QTN2"/>
<dbReference type="GO" id="GO:0030414">
    <property type="term" value="F:peptidase inhibitor activity"/>
    <property type="evidence" value="ECO:0007669"/>
    <property type="project" value="TreeGrafter"/>
</dbReference>
<dbReference type="PANTHER" id="PTHR11362">
    <property type="entry name" value="PHOSPHATIDYLETHANOLAMINE-BINDING PROTEIN"/>
    <property type="match status" value="1"/>
</dbReference>
<evidence type="ECO:0000256" key="1">
    <source>
        <dbReference type="SAM" id="SignalP"/>
    </source>
</evidence>
<dbReference type="GO" id="GO:0046578">
    <property type="term" value="P:regulation of Ras protein signal transduction"/>
    <property type="evidence" value="ECO:0007669"/>
    <property type="project" value="TreeGrafter"/>
</dbReference>
<dbReference type="Proteomes" id="UP000076722">
    <property type="component" value="Unassembled WGS sequence"/>
</dbReference>
<evidence type="ECO:0000313" key="3">
    <source>
        <dbReference type="Proteomes" id="UP000076722"/>
    </source>
</evidence>
<dbReference type="PANTHER" id="PTHR11362:SF78">
    <property type="entry name" value="PROTEASE INHIBITOR"/>
    <property type="match status" value="1"/>
</dbReference>
<reference evidence="2 3" key="1">
    <citation type="journal article" date="2016" name="Mol. Biol. Evol.">
        <title>Comparative Genomics of Early-Diverging Mushroom-Forming Fungi Provides Insights into the Origins of Lignocellulose Decay Capabilities.</title>
        <authorList>
            <person name="Nagy L.G."/>
            <person name="Riley R."/>
            <person name="Tritt A."/>
            <person name="Adam C."/>
            <person name="Daum C."/>
            <person name="Floudas D."/>
            <person name="Sun H."/>
            <person name="Yadav J.S."/>
            <person name="Pangilinan J."/>
            <person name="Larsson K.H."/>
            <person name="Matsuura K."/>
            <person name="Barry K."/>
            <person name="Labutti K."/>
            <person name="Kuo R."/>
            <person name="Ohm R.A."/>
            <person name="Bhattacharya S.S."/>
            <person name="Shirouzu T."/>
            <person name="Yoshinaga Y."/>
            <person name="Martin F.M."/>
            <person name="Grigoriev I.V."/>
            <person name="Hibbett D.S."/>
        </authorList>
    </citation>
    <scope>NUCLEOTIDE SEQUENCE [LARGE SCALE GENOMIC DNA]</scope>
    <source>
        <strain evidence="2 3">HHB9708</strain>
    </source>
</reference>
<dbReference type="InterPro" id="IPR035810">
    <property type="entry name" value="PEBP_euk"/>
</dbReference>
<sequence length="210" mass="22773">MLQASLYLYALICTIFVHPALGFPVFGTPAQAKAALIRVKLIPDVFPKFDPRLTLGITYHVNGTALKGNLGTNLTPADTANRPVWSIPDIDFKREFERKTFVVGMVDPDAPSPTNRSASQVRHFIGGGFKLEGTVLRNTTPALSDYLGPGPLPGSPPHRYATFLFLQPKDFPTTPFTTSILNFNLSSFAEQVKMGLPVAGNFIMVGPAPS</sequence>
<dbReference type="CDD" id="cd00866">
    <property type="entry name" value="PEBP_euk"/>
    <property type="match status" value="1"/>
</dbReference>
<proteinExistence type="predicted"/>
<dbReference type="Gene3D" id="3.90.280.10">
    <property type="entry name" value="PEBP-like"/>
    <property type="match status" value="1"/>
</dbReference>
<dbReference type="InterPro" id="IPR008914">
    <property type="entry name" value="PEBP"/>
</dbReference>
<dbReference type="GO" id="GO:0005543">
    <property type="term" value="F:phospholipid binding"/>
    <property type="evidence" value="ECO:0007669"/>
    <property type="project" value="TreeGrafter"/>
</dbReference>
<name>A0A164QTN2_9AGAM</name>
<dbReference type="STRING" id="1314777.A0A164QTN2"/>
<feature type="signal peptide" evidence="1">
    <location>
        <begin position="1"/>
        <end position="22"/>
    </location>
</feature>
<keyword evidence="1" id="KW-0732">Signal</keyword>
<evidence type="ECO:0000313" key="2">
    <source>
        <dbReference type="EMBL" id="KZS89957.1"/>
    </source>
</evidence>
<dbReference type="Pfam" id="PF01161">
    <property type="entry name" value="PBP"/>
    <property type="match status" value="1"/>
</dbReference>
<dbReference type="InterPro" id="IPR036610">
    <property type="entry name" value="PEBP-like_sf"/>
</dbReference>
<dbReference type="OrthoDB" id="2506647at2759"/>
<organism evidence="2 3">
    <name type="scientific">Sistotremastrum niveocremeum HHB9708</name>
    <dbReference type="NCBI Taxonomy" id="1314777"/>
    <lineage>
        <taxon>Eukaryota</taxon>
        <taxon>Fungi</taxon>
        <taxon>Dikarya</taxon>
        <taxon>Basidiomycota</taxon>
        <taxon>Agaricomycotina</taxon>
        <taxon>Agaricomycetes</taxon>
        <taxon>Sistotremastrales</taxon>
        <taxon>Sistotremastraceae</taxon>
        <taxon>Sertulicium</taxon>
        <taxon>Sertulicium niveocremeum</taxon>
    </lineage>
</organism>
<keyword evidence="3" id="KW-1185">Reference proteome</keyword>
<protein>
    <submittedName>
        <fullName evidence="2">PEBP-like protein</fullName>
    </submittedName>
</protein>